<accession>A0AA38K7V8</accession>
<organism evidence="1 2">
    <name type="scientific">Lentinula aff. detonsa</name>
    <dbReference type="NCBI Taxonomy" id="2804958"/>
    <lineage>
        <taxon>Eukaryota</taxon>
        <taxon>Fungi</taxon>
        <taxon>Dikarya</taxon>
        <taxon>Basidiomycota</taxon>
        <taxon>Agaricomycotina</taxon>
        <taxon>Agaricomycetes</taxon>
        <taxon>Agaricomycetidae</taxon>
        <taxon>Agaricales</taxon>
        <taxon>Marasmiineae</taxon>
        <taxon>Omphalotaceae</taxon>
        <taxon>Lentinula</taxon>
    </lineage>
</organism>
<protein>
    <submittedName>
        <fullName evidence="1">Uncharacterized protein</fullName>
    </submittedName>
</protein>
<sequence length="325" mass="36128">MPSSSRIVLTDSDDRIIAVLGGIPPGSVGEDWSRTSDEAKEAVEEFRGNSTFTQAQQHGRRGNFACRTVGFGYGNGRAQPLNFRVDGESNRKAVETLLKNPAIRRVAGFQKSIFNSYAHKMYQEYKQTQEELIQHHPNLCPNFPGTPFAALSVNAGPQSYSPPHRDADNAVHGWCIDTALGNFDPDKGGHLVLWDLGLAIRFPPGATIAFPSALITHSSVPIQKGETRYALIQFSSGGLFRWRANGFQSDKSFASKAEPSQLAEREVLRRHRWKLSLQKFTRWGDLVQGDWKGEQRTQAGLDNVSELSDTDAGIKKLPVKRSRRH</sequence>
<dbReference type="Gene3D" id="3.60.130.30">
    <property type="match status" value="1"/>
</dbReference>
<name>A0AA38K7V8_9AGAR</name>
<reference evidence="1" key="1">
    <citation type="submission" date="2022-08" db="EMBL/GenBank/DDBJ databases">
        <authorList>
            <consortium name="DOE Joint Genome Institute"/>
            <person name="Min B."/>
            <person name="Riley R."/>
            <person name="Sierra-Patev S."/>
            <person name="Naranjo-Ortiz M."/>
            <person name="Looney B."/>
            <person name="Konkel Z."/>
            <person name="Slot J.C."/>
            <person name="Sakamoto Y."/>
            <person name="Steenwyk J.L."/>
            <person name="Rokas A."/>
            <person name="Carro J."/>
            <person name="Camarero S."/>
            <person name="Ferreira P."/>
            <person name="Molpeceres G."/>
            <person name="Ruiz-Duenas F.J."/>
            <person name="Serrano A."/>
            <person name="Henrissat B."/>
            <person name="Drula E."/>
            <person name="Hughes K.W."/>
            <person name="Mata J.L."/>
            <person name="Ishikawa N.K."/>
            <person name="Vargas-Isla R."/>
            <person name="Ushijima S."/>
            <person name="Smith C.A."/>
            <person name="Ahrendt S."/>
            <person name="Andreopoulos W."/>
            <person name="He G."/>
            <person name="Labutti K."/>
            <person name="Lipzen A."/>
            <person name="Ng V."/>
            <person name="Sandor L."/>
            <person name="Barry K."/>
            <person name="Martinez A.T."/>
            <person name="Xiao Y."/>
            <person name="Gibbons J.G."/>
            <person name="Terashima K."/>
            <person name="Hibbett D.S."/>
            <person name="Grigoriev I.V."/>
        </authorList>
    </citation>
    <scope>NUCLEOTIDE SEQUENCE</scope>
    <source>
        <strain evidence="1">TFB10291</strain>
    </source>
</reference>
<gene>
    <name evidence="1" type="ORF">GGU10DRAFT_278576</name>
</gene>
<comment type="caution">
    <text evidence="1">The sequence shown here is derived from an EMBL/GenBank/DDBJ whole genome shotgun (WGS) entry which is preliminary data.</text>
</comment>
<dbReference type="Proteomes" id="UP001163798">
    <property type="component" value="Unassembled WGS sequence"/>
</dbReference>
<evidence type="ECO:0000313" key="2">
    <source>
        <dbReference type="Proteomes" id="UP001163798"/>
    </source>
</evidence>
<dbReference type="EMBL" id="MU793636">
    <property type="protein sequence ID" value="KAJ3780879.1"/>
    <property type="molecule type" value="Genomic_DNA"/>
</dbReference>
<proteinExistence type="predicted"/>
<evidence type="ECO:0000313" key="1">
    <source>
        <dbReference type="EMBL" id="KAJ3780879.1"/>
    </source>
</evidence>
<dbReference type="AlphaFoldDB" id="A0AA38K7V8"/>
<keyword evidence="2" id="KW-1185">Reference proteome</keyword>